<protein>
    <submittedName>
        <fullName evidence="1">Uncharacterized protein</fullName>
    </submittedName>
</protein>
<dbReference type="EMBL" id="VWXF01000001">
    <property type="protein sequence ID" value="NIF20244.1"/>
    <property type="molecule type" value="Genomic_DNA"/>
</dbReference>
<proteinExistence type="predicted"/>
<dbReference type="RefSeq" id="WP_167012149.1">
    <property type="nucleotide sequence ID" value="NZ_VWXF01000001.1"/>
</dbReference>
<gene>
    <name evidence="1" type="ORF">F3J40_01240</name>
</gene>
<dbReference type="Proteomes" id="UP001515683">
    <property type="component" value="Unassembled WGS sequence"/>
</dbReference>
<organism evidence="1 2">
    <name type="scientific">Candidatus Pantoea multigeneris</name>
    <dbReference type="NCBI Taxonomy" id="2608357"/>
    <lineage>
        <taxon>Bacteria</taxon>
        <taxon>Pseudomonadati</taxon>
        <taxon>Pseudomonadota</taxon>
        <taxon>Gammaproteobacteria</taxon>
        <taxon>Enterobacterales</taxon>
        <taxon>Erwiniaceae</taxon>
        <taxon>Pantoea</taxon>
    </lineage>
</organism>
<comment type="caution">
    <text evidence="1">The sequence shown here is derived from an EMBL/GenBank/DDBJ whole genome shotgun (WGS) entry which is preliminary data.</text>
</comment>
<evidence type="ECO:0000313" key="1">
    <source>
        <dbReference type="EMBL" id="NIF20244.1"/>
    </source>
</evidence>
<sequence>MKEVRAYRTQMIGCAIGSAVLQLAGRGIYVSNENILYELERIAAESKDLQMKAFTLDAAKILRKACKIINN</sequence>
<keyword evidence="2" id="KW-1185">Reference proteome</keyword>
<reference evidence="1 2" key="1">
    <citation type="journal article" date="2019" name="bioRxiv">
        <title>Bacteria contribute to plant secondary compound degradation in a generalist herbivore system.</title>
        <authorList>
            <person name="Francoeur C.B."/>
            <person name="Khadempour L."/>
            <person name="Moreira-Soto R.D."/>
            <person name="Gotting K."/>
            <person name="Book A.J."/>
            <person name="Pinto-Tomas A.A."/>
            <person name="Keefover-Ring K."/>
            <person name="Currie C.R."/>
        </authorList>
    </citation>
    <scope>NUCLEOTIDE SEQUENCE [LARGE SCALE GENOMIC DNA]</scope>
    <source>
        <strain evidence="1">Acro-835</strain>
    </source>
</reference>
<name>A0ABX0R994_9GAMM</name>
<accession>A0ABX0R994</accession>
<evidence type="ECO:0000313" key="2">
    <source>
        <dbReference type="Proteomes" id="UP001515683"/>
    </source>
</evidence>